<protein>
    <submittedName>
        <fullName evidence="2">Uncharacterized protein</fullName>
    </submittedName>
</protein>
<evidence type="ECO:0000313" key="3">
    <source>
        <dbReference type="Proteomes" id="UP001390339"/>
    </source>
</evidence>
<accession>A0ABR2JGE1</accession>
<gene>
    <name evidence="2" type="ORF">PGQ11_001866</name>
</gene>
<evidence type="ECO:0000256" key="1">
    <source>
        <dbReference type="SAM" id="SignalP"/>
    </source>
</evidence>
<name>A0ABR2JGE1_9PEZI</name>
<comment type="caution">
    <text evidence="2">The sequence shown here is derived from an EMBL/GenBank/DDBJ whole genome shotgun (WGS) entry which is preliminary data.</text>
</comment>
<sequence>MKSFFVALLSLSAALAAPNNEKHEVTACACANAKGETFVPSICLYARGRDYTAPDGKDYCFPAATTAEVMEQAFNAAWCAKEFPDFPLQKCVKAQACPVVSDIQEPC</sequence>
<reference evidence="2 3" key="1">
    <citation type="journal article" date="2024" name="IMA Fungus">
        <title>Apiospora arundinis, a panoply of carbohydrate-active enzymes and secondary metabolites.</title>
        <authorList>
            <person name="Sorensen T."/>
            <person name="Petersen C."/>
            <person name="Muurmann A.T."/>
            <person name="Christiansen J.V."/>
            <person name="Brundto M.L."/>
            <person name="Overgaard C.K."/>
            <person name="Boysen A.T."/>
            <person name="Wollenberg R.D."/>
            <person name="Larsen T.O."/>
            <person name="Sorensen J.L."/>
            <person name="Nielsen K.L."/>
            <person name="Sondergaard T.E."/>
        </authorList>
    </citation>
    <scope>NUCLEOTIDE SEQUENCE [LARGE SCALE GENOMIC DNA]</scope>
    <source>
        <strain evidence="2 3">AAU 773</strain>
    </source>
</reference>
<keyword evidence="3" id="KW-1185">Reference proteome</keyword>
<organism evidence="2 3">
    <name type="scientific">Apiospora arundinis</name>
    <dbReference type="NCBI Taxonomy" id="335852"/>
    <lineage>
        <taxon>Eukaryota</taxon>
        <taxon>Fungi</taxon>
        <taxon>Dikarya</taxon>
        <taxon>Ascomycota</taxon>
        <taxon>Pezizomycotina</taxon>
        <taxon>Sordariomycetes</taxon>
        <taxon>Xylariomycetidae</taxon>
        <taxon>Amphisphaeriales</taxon>
        <taxon>Apiosporaceae</taxon>
        <taxon>Apiospora</taxon>
    </lineage>
</organism>
<dbReference type="EMBL" id="JAPCWZ010000002">
    <property type="protein sequence ID" value="KAK8876920.1"/>
    <property type="molecule type" value="Genomic_DNA"/>
</dbReference>
<feature type="chain" id="PRO_5045398267" evidence="1">
    <location>
        <begin position="17"/>
        <end position="107"/>
    </location>
</feature>
<feature type="signal peptide" evidence="1">
    <location>
        <begin position="1"/>
        <end position="16"/>
    </location>
</feature>
<evidence type="ECO:0000313" key="2">
    <source>
        <dbReference type="EMBL" id="KAK8876920.1"/>
    </source>
</evidence>
<keyword evidence="1" id="KW-0732">Signal</keyword>
<dbReference type="Proteomes" id="UP001390339">
    <property type="component" value="Unassembled WGS sequence"/>
</dbReference>
<proteinExistence type="predicted"/>